<dbReference type="Proteomes" id="UP000286095">
    <property type="component" value="Unassembled WGS sequence"/>
</dbReference>
<accession>A0A424YZ98</accession>
<keyword evidence="6 10" id="KW-0653">Protein transport</keyword>
<keyword evidence="4 10" id="KW-1003">Cell membrane</keyword>
<sequence>MITLLIILQFIIVVIICIAVLLQKSSNIGLGAYSGSNESLFGAKGPAGFLAKFTFIMGILLIINTISLGYLYNKMNKNSLAETIKIENNSTIPSIPNAPVPSTNLIAPSAPQVQNDTNLSK</sequence>
<evidence type="ECO:0000256" key="7">
    <source>
        <dbReference type="ARBA" id="ARBA00022989"/>
    </source>
</evidence>
<keyword evidence="9 10" id="KW-0472">Membrane</keyword>
<dbReference type="InterPro" id="IPR004692">
    <property type="entry name" value="SecG"/>
</dbReference>
<gene>
    <name evidence="11" type="primary">secG</name>
    <name evidence="11" type="ORF">DZD40_06435</name>
</gene>
<dbReference type="PRINTS" id="PR01651">
    <property type="entry name" value="SECGEXPORT"/>
</dbReference>
<comment type="function">
    <text evidence="10">Involved in protein export. Participates in an early event of protein translocation.</text>
</comment>
<dbReference type="EMBL" id="QURW01000017">
    <property type="protein sequence ID" value="RQD86520.1"/>
    <property type="molecule type" value="Genomic_DNA"/>
</dbReference>
<comment type="subcellular location">
    <subcellularLocation>
        <location evidence="1 10">Cell membrane</location>
        <topology evidence="1 10">Multi-pass membrane protein</topology>
    </subcellularLocation>
</comment>
<dbReference type="RefSeq" id="WP_124134612.1">
    <property type="nucleotide sequence ID" value="NZ_CP065357.1"/>
</dbReference>
<evidence type="ECO:0000256" key="9">
    <source>
        <dbReference type="ARBA" id="ARBA00023136"/>
    </source>
</evidence>
<evidence type="ECO:0000256" key="4">
    <source>
        <dbReference type="ARBA" id="ARBA00022475"/>
    </source>
</evidence>
<evidence type="ECO:0000313" key="11">
    <source>
        <dbReference type="EMBL" id="RQD86520.1"/>
    </source>
</evidence>
<evidence type="ECO:0000256" key="1">
    <source>
        <dbReference type="ARBA" id="ARBA00004651"/>
    </source>
</evidence>
<comment type="caution">
    <text evidence="11">The sequence shown here is derived from an EMBL/GenBank/DDBJ whole genome shotgun (WGS) entry which is preliminary data.</text>
</comment>
<protein>
    <recommendedName>
        <fullName evidence="10">Protein-export membrane protein SecG</fullName>
    </recommendedName>
</protein>
<organism evidence="11 12">
    <name type="scientific">Campylobacter hepaticus</name>
    <dbReference type="NCBI Taxonomy" id="1813019"/>
    <lineage>
        <taxon>Bacteria</taxon>
        <taxon>Pseudomonadati</taxon>
        <taxon>Campylobacterota</taxon>
        <taxon>Epsilonproteobacteria</taxon>
        <taxon>Campylobacterales</taxon>
        <taxon>Campylobacteraceae</taxon>
        <taxon>Campylobacter</taxon>
    </lineage>
</organism>
<dbReference type="GO" id="GO:0009306">
    <property type="term" value="P:protein secretion"/>
    <property type="evidence" value="ECO:0007669"/>
    <property type="project" value="UniProtKB-UniRule"/>
</dbReference>
<dbReference type="PANTHER" id="PTHR34182">
    <property type="entry name" value="PROTEIN-EXPORT MEMBRANE PROTEIN SECG"/>
    <property type="match status" value="1"/>
</dbReference>
<reference evidence="11 12" key="1">
    <citation type="submission" date="2018-08" db="EMBL/GenBank/DDBJ databases">
        <title>Survival mechanisms of Campylobacter hepaticus identified by genomic analysis and comparative transcriptomic analysis of in vivo and in vitro derived bacteria.</title>
        <authorList>
            <person name="Van T.T.H."/>
            <person name="Moore R.J."/>
        </authorList>
    </citation>
    <scope>NUCLEOTIDE SEQUENCE [LARGE SCALE GENOMIC DNA]</scope>
    <source>
        <strain evidence="11 12">54L</strain>
    </source>
</reference>
<evidence type="ECO:0000256" key="10">
    <source>
        <dbReference type="RuleBase" id="RU365087"/>
    </source>
</evidence>
<comment type="caution">
    <text evidence="10">Lacks conserved residue(s) required for the propagation of feature annotation.</text>
</comment>
<evidence type="ECO:0000313" key="12">
    <source>
        <dbReference type="Proteomes" id="UP000286095"/>
    </source>
</evidence>
<keyword evidence="7 10" id="KW-1133">Transmembrane helix</keyword>
<feature type="transmembrane region" description="Helical" evidence="10">
    <location>
        <begin position="47"/>
        <end position="72"/>
    </location>
</feature>
<dbReference type="GO" id="GO:0015450">
    <property type="term" value="F:protein-transporting ATPase activity"/>
    <property type="evidence" value="ECO:0007669"/>
    <property type="project" value="UniProtKB-UniRule"/>
</dbReference>
<keyword evidence="5 10" id="KW-0812">Transmembrane</keyword>
<comment type="similarity">
    <text evidence="2 10">Belongs to the SecG family.</text>
</comment>
<dbReference type="STRING" id="1813019.A2J15_06640"/>
<dbReference type="GO" id="GO:0043952">
    <property type="term" value="P:protein transport by the Sec complex"/>
    <property type="evidence" value="ECO:0007669"/>
    <property type="project" value="TreeGrafter"/>
</dbReference>
<dbReference type="GO" id="GO:0005886">
    <property type="term" value="C:plasma membrane"/>
    <property type="evidence" value="ECO:0007669"/>
    <property type="project" value="UniProtKB-SubCell"/>
</dbReference>
<evidence type="ECO:0000256" key="2">
    <source>
        <dbReference type="ARBA" id="ARBA00008445"/>
    </source>
</evidence>
<dbReference type="Pfam" id="PF03840">
    <property type="entry name" value="SecG"/>
    <property type="match status" value="1"/>
</dbReference>
<keyword evidence="8 10" id="KW-0811">Translocation</keyword>
<dbReference type="NCBIfam" id="TIGR00810">
    <property type="entry name" value="secG"/>
    <property type="match status" value="1"/>
</dbReference>
<evidence type="ECO:0000256" key="6">
    <source>
        <dbReference type="ARBA" id="ARBA00022927"/>
    </source>
</evidence>
<proteinExistence type="inferred from homology"/>
<dbReference type="AlphaFoldDB" id="A0A424YZ98"/>
<name>A0A424YZ98_9BACT</name>
<evidence type="ECO:0000256" key="8">
    <source>
        <dbReference type="ARBA" id="ARBA00023010"/>
    </source>
</evidence>
<dbReference type="GO" id="GO:0065002">
    <property type="term" value="P:intracellular protein transmembrane transport"/>
    <property type="evidence" value="ECO:0007669"/>
    <property type="project" value="TreeGrafter"/>
</dbReference>
<dbReference type="PANTHER" id="PTHR34182:SF1">
    <property type="entry name" value="PROTEIN-EXPORT MEMBRANE PROTEIN SECG"/>
    <property type="match status" value="1"/>
</dbReference>
<evidence type="ECO:0000256" key="5">
    <source>
        <dbReference type="ARBA" id="ARBA00022692"/>
    </source>
</evidence>
<keyword evidence="3 10" id="KW-0813">Transport</keyword>
<evidence type="ECO:0000256" key="3">
    <source>
        <dbReference type="ARBA" id="ARBA00022448"/>
    </source>
</evidence>